<comment type="similarity">
    <text evidence="2 10">Belongs to the beta sliding clamp family.</text>
</comment>
<dbReference type="OrthoDB" id="8421503at2"/>
<evidence type="ECO:0000256" key="4">
    <source>
        <dbReference type="ARBA" id="ARBA00022490"/>
    </source>
</evidence>
<dbReference type="Pfam" id="PF02768">
    <property type="entry name" value="DNA_pol3_beta_3"/>
    <property type="match status" value="1"/>
</dbReference>
<evidence type="ECO:0000256" key="6">
    <source>
        <dbReference type="ARBA" id="ARBA00022695"/>
    </source>
</evidence>
<feature type="domain" description="DNA polymerase III beta sliding clamp N-terminal" evidence="11">
    <location>
        <begin position="1"/>
        <end position="126"/>
    </location>
</feature>
<dbReference type="InterPro" id="IPR022637">
    <property type="entry name" value="DNA_polIII_beta_cen"/>
</dbReference>
<keyword evidence="7 10" id="KW-0235">DNA replication</keyword>
<evidence type="ECO:0000256" key="3">
    <source>
        <dbReference type="ARBA" id="ARBA00021035"/>
    </source>
</evidence>
<sequence>MKFTINRNAFLEELSIVQRAISSKTTIPILTGVKLVLTSEGLHLTGSNADISIESYLPVSTEKANLQIEEEGAIVLQSRFFGEIIRKLPETTFTLEVMSQNQVKITSGPAEFLVKGIDADNYPHLPVVEATNQLKIPINVLKSIISETSFAVSLHESRPILTGVHFVFSNNELLAVATDSHRLSQRIIGVMNSEEDFDIIIPGKSLLELSRSFKENEEMVEISIMENQVLFKTPSMSFYSRLLEGKYPDTNRLIPTSFNTRIEFNVPTFLAAIERASLLSHEGRNNIVKLRIDENEVMIHSNSPEIGNVQEELDYKSVSGNPLEIAFNPDYMKDALKAFGNIEIALNFIEPLRPFTIVPIDSDEQFIQLITPVRTN</sequence>
<dbReference type="Gene3D" id="3.10.150.10">
    <property type="entry name" value="DNA Polymerase III, subunit A, domain 2"/>
    <property type="match status" value="1"/>
</dbReference>
<dbReference type="InterPro" id="IPR001001">
    <property type="entry name" value="DNA_polIII_beta"/>
</dbReference>
<dbReference type="CDD" id="cd00140">
    <property type="entry name" value="beta_clamp"/>
    <property type="match status" value="1"/>
</dbReference>
<feature type="domain" description="DNA polymerase III beta sliding clamp central" evidence="12">
    <location>
        <begin position="136"/>
        <end position="249"/>
    </location>
</feature>
<evidence type="ECO:0000256" key="10">
    <source>
        <dbReference type="PIRNR" id="PIRNR000804"/>
    </source>
</evidence>
<dbReference type="Proteomes" id="UP000277864">
    <property type="component" value="Unassembled WGS sequence"/>
</dbReference>
<dbReference type="InterPro" id="IPR022634">
    <property type="entry name" value="DNA_polIII_beta_N"/>
</dbReference>
<dbReference type="NCBIfam" id="TIGR00663">
    <property type="entry name" value="dnan"/>
    <property type="match status" value="1"/>
</dbReference>
<dbReference type="PANTHER" id="PTHR30478">
    <property type="entry name" value="DNA POLYMERASE III SUBUNIT BETA"/>
    <property type="match status" value="1"/>
</dbReference>
<dbReference type="Gene3D" id="3.70.10.10">
    <property type="match status" value="1"/>
</dbReference>
<organism evidence="14 15">
    <name type="scientific">Vagococcus humatus</name>
    <dbReference type="NCBI Taxonomy" id="1889241"/>
    <lineage>
        <taxon>Bacteria</taxon>
        <taxon>Bacillati</taxon>
        <taxon>Bacillota</taxon>
        <taxon>Bacilli</taxon>
        <taxon>Lactobacillales</taxon>
        <taxon>Enterococcaceae</taxon>
        <taxon>Vagococcus</taxon>
    </lineage>
</organism>
<dbReference type="SUPFAM" id="SSF55979">
    <property type="entry name" value="DNA clamp"/>
    <property type="match status" value="3"/>
</dbReference>
<dbReference type="PIRSF" id="PIRSF000804">
    <property type="entry name" value="DNA_pol_III_b"/>
    <property type="match status" value="1"/>
</dbReference>
<evidence type="ECO:0000313" key="15">
    <source>
        <dbReference type="Proteomes" id="UP000277864"/>
    </source>
</evidence>
<dbReference type="GO" id="GO:0003887">
    <property type="term" value="F:DNA-directed DNA polymerase activity"/>
    <property type="evidence" value="ECO:0007669"/>
    <property type="project" value="UniProtKB-UniRule"/>
</dbReference>
<keyword evidence="15" id="KW-1185">Reference proteome</keyword>
<evidence type="ECO:0000256" key="9">
    <source>
        <dbReference type="ARBA" id="ARBA00023125"/>
    </source>
</evidence>
<proteinExistence type="inferred from homology"/>
<dbReference type="InterPro" id="IPR022635">
    <property type="entry name" value="DNA_polIII_beta_C"/>
</dbReference>
<keyword evidence="4 10" id="KW-0963">Cytoplasm</keyword>
<keyword evidence="9" id="KW-0238">DNA-binding</keyword>
<name>A0A429Z4J2_9ENTE</name>
<comment type="subunit">
    <text evidence="10">Forms a ring-shaped head-to-tail homodimer around DNA.</text>
</comment>
<dbReference type="GO" id="GO:0009360">
    <property type="term" value="C:DNA polymerase III complex"/>
    <property type="evidence" value="ECO:0007669"/>
    <property type="project" value="InterPro"/>
</dbReference>
<evidence type="ECO:0000256" key="7">
    <source>
        <dbReference type="ARBA" id="ARBA00022705"/>
    </source>
</evidence>
<dbReference type="PANTHER" id="PTHR30478:SF0">
    <property type="entry name" value="BETA SLIDING CLAMP"/>
    <property type="match status" value="1"/>
</dbReference>
<gene>
    <name evidence="14" type="ORF">C7P63_09430</name>
</gene>
<comment type="caution">
    <text evidence="14">The sequence shown here is derived from an EMBL/GenBank/DDBJ whole genome shotgun (WGS) entry which is preliminary data.</text>
</comment>
<keyword evidence="5 10" id="KW-0808">Transferase</keyword>
<evidence type="ECO:0000313" key="14">
    <source>
        <dbReference type="EMBL" id="RST88600.1"/>
    </source>
</evidence>
<feature type="domain" description="DNA polymerase III beta sliding clamp C-terminal" evidence="13">
    <location>
        <begin position="252"/>
        <end position="374"/>
    </location>
</feature>
<evidence type="ECO:0000256" key="1">
    <source>
        <dbReference type="ARBA" id="ARBA00004496"/>
    </source>
</evidence>
<keyword evidence="6 10" id="KW-0548">Nucleotidyltransferase</keyword>
<reference evidence="14 15" key="1">
    <citation type="submission" date="2018-03" db="EMBL/GenBank/DDBJ databases">
        <authorList>
            <person name="Gulvik C.A."/>
        </authorList>
    </citation>
    <scope>NUCLEOTIDE SEQUENCE [LARGE SCALE GENOMIC DNA]</scope>
    <source>
        <strain evidence="14 15">JCM 31581</strain>
    </source>
</reference>
<dbReference type="Pfam" id="PF02767">
    <property type="entry name" value="DNA_pol3_beta_2"/>
    <property type="match status" value="1"/>
</dbReference>
<comment type="subcellular location">
    <subcellularLocation>
        <location evidence="1 10">Cytoplasm</location>
    </subcellularLocation>
</comment>
<dbReference type="GO" id="GO:0003677">
    <property type="term" value="F:DNA binding"/>
    <property type="evidence" value="ECO:0007669"/>
    <property type="project" value="UniProtKB-UniRule"/>
</dbReference>
<dbReference type="EMBL" id="PXZH01000007">
    <property type="protein sequence ID" value="RST88600.1"/>
    <property type="molecule type" value="Genomic_DNA"/>
</dbReference>
<protein>
    <recommendedName>
        <fullName evidence="3 10">Beta sliding clamp</fullName>
    </recommendedName>
</protein>
<dbReference type="RefSeq" id="WP_125943906.1">
    <property type="nucleotide sequence ID" value="NZ_PXZH01000007.1"/>
</dbReference>
<evidence type="ECO:0000259" key="13">
    <source>
        <dbReference type="Pfam" id="PF02768"/>
    </source>
</evidence>
<keyword evidence="8 10" id="KW-0239">DNA-directed DNA polymerase</keyword>
<dbReference type="GO" id="GO:0008408">
    <property type="term" value="F:3'-5' exonuclease activity"/>
    <property type="evidence" value="ECO:0007669"/>
    <property type="project" value="InterPro"/>
</dbReference>
<dbReference type="SMART" id="SM00480">
    <property type="entry name" value="POL3Bc"/>
    <property type="match status" value="1"/>
</dbReference>
<evidence type="ECO:0000256" key="5">
    <source>
        <dbReference type="ARBA" id="ARBA00022679"/>
    </source>
</evidence>
<dbReference type="GO" id="GO:0006271">
    <property type="term" value="P:DNA strand elongation involved in DNA replication"/>
    <property type="evidence" value="ECO:0007669"/>
    <property type="project" value="TreeGrafter"/>
</dbReference>
<dbReference type="AlphaFoldDB" id="A0A429Z4J2"/>
<dbReference type="Pfam" id="PF00712">
    <property type="entry name" value="DNA_pol3_beta"/>
    <property type="match status" value="1"/>
</dbReference>
<evidence type="ECO:0000259" key="12">
    <source>
        <dbReference type="Pfam" id="PF02767"/>
    </source>
</evidence>
<comment type="function">
    <text evidence="10">Confers DNA tethering and processivity to DNA polymerases and other proteins. Acts as a clamp, forming a ring around DNA (a reaction catalyzed by the clamp-loading complex) which diffuses in an ATP-independent manner freely and bidirectionally along dsDNA. Initially characterized for its ability to contact the catalytic subunit of DNA polymerase III (Pol III), a complex, multichain enzyme responsible for most of the replicative synthesis in bacteria; Pol III exhibits 3'-5' exonuclease proofreading activity. The beta chain is required for initiation of replication as well as for processivity of DNA replication.</text>
</comment>
<accession>A0A429Z4J2</accession>
<dbReference type="InterPro" id="IPR046938">
    <property type="entry name" value="DNA_clamp_sf"/>
</dbReference>
<dbReference type="GO" id="GO:0005737">
    <property type="term" value="C:cytoplasm"/>
    <property type="evidence" value="ECO:0007669"/>
    <property type="project" value="UniProtKB-SubCell"/>
</dbReference>
<evidence type="ECO:0000256" key="8">
    <source>
        <dbReference type="ARBA" id="ARBA00022932"/>
    </source>
</evidence>
<evidence type="ECO:0000256" key="2">
    <source>
        <dbReference type="ARBA" id="ARBA00010752"/>
    </source>
</evidence>
<evidence type="ECO:0000259" key="11">
    <source>
        <dbReference type="Pfam" id="PF00712"/>
    </source>
</evidence>